<dbReference type="GO" id="GO:0005938">
    <property type="term" value="C:cell cortex"/>
    <property type="evidence" value="ECO:0007669"/>
    <property type="project" value="TreeGrafter"/>
</dbReference>
<feature type="domain" description="PDZ" evidence="2">
    <location>
        <begin position="289"/>
        <end position="357"/>
    </location>
</feature>
<evidence type="ECO:0000313" key="4">
    <source>
        <dbReference type="WBParaSite" id="Pan_g18392.t1"/>
    </source>
</evidence>
<dbReference type="GO" id="GO:0000226">
    <property type="term" value="P:microtubule cytoskeleton organization"/>
    <property type="evidence" value="ECO:0007669"/>
    <property type="project" value="TreeGrafter"/>
</dbReference>
<feature type="compositionally biased region" description="Polar residues" evidence="1">
    <location>
        <begin position="1336"/>
        <end position="1346"/>
    </location>
</feature>
<sequence length="1363" mass="150439">MIRQTDNDYVTILAIGEDSPPAVPPHRSAPSPTVISVDERYRREPMKPHESEDVVEITNLVKPPGLTVHTDIEAPSLGGIVSFQSHRSEPSSSATTGSFRRSPTTDGSARMSAGKNPVRSSKNAHLSRSQDRKSRITNGFYEARERLEETLAEAGPSVPKVSFTESGQRKIRVVFPSESVNIPLGIDIAPVLDGAGSVMAFEVTQVHDDGRVAIDGRISVGDQITEINRSTVSQMSLHQAYKCLRELTTIEEPELAIIQVERKAAEVATDSAMYAVQKANSTAVTNEITVSVTKSSSGFGFAYRHRKSGSTNIIIINTVHVDGPAFKLLKVGDRLLQVNDISVSSLSQAEITSILRSFPVSEAVSFTVSRDIVDEKPIGTVSATPDHIQASNNLPSPALSSPAKLSPRPPGSRSNPSSPASRHRSPPSSQTSTSNYSDTTRPVPNSIHRYEQMVAIHEPSGSTEHLVFDIPFVQSRSAGLGIQVACHPWGLEYGPGLYIKKIIHGSAAHKDGRLRVCDRLVGINHIDFRRFENYKVGFDIFSTMIKALPLDDKSARISVVRNKDPLKYRFDDDEETTEHAHSNPISLDTPSDADEVETVMDAFNRLNPTRKSISEKRPFGSGNEAAHSQTFQKIVHQRQTSAPTLNRNKDIYLTFNKRPESFSVKLNRDASPKTVPSPDENRAPSEGYMQAVRRLQETAALEQSQAIVMRKKRREESQEQKSPGLRCRNKITSIVDFFRKKNKSPPSTNRRSMFFDPVGQKDPLSDVSDDEGAKPSSKRRSVSHEPQDKPKKTQKKTTSDDMVHEVIAGTKKVDDADTYESPPSFRLRNKKIEPAPSFKQAMANNQQQKQMNSIMHALISSEMGPDVLSDLRPKLAAEKPDKSRRKSMGLLGFLRRDNSPDKHKSMIADDLTRSVPKRQPPPYNAVRNMAAGDGFSPLPHPNGDYMPSQGVFPPAKKYWLPRDKNWTIGMARGPLTDAEIDYISFLVRETLREWNDMGDANENSVVVSSNENSITVAAVEDKGRNRRMMKNPAQLLEECEKALYEEEEDDEIDETDPTPCSSNTVDTLVAQLVKCCSVMDLDRRCMILTHLLNIGITPTAVILEALGLEEEHLTMRPPCPTSSTTPAESETTVKTPSTCIIRRPPMSARLQINSTSTSAKFCSNNNVNGTSSRVSHPAYVITTAPTGATRERPLLFMDLPVKPVPADHPAMATTTTTTRSMPGSPRVAKTPIKHRHATPPPPLPKHRAPRHVPADTTIIAGFSATTPKIHPIEGRPQSSHPITCRPLPQLPANRLRSPPTQVKLTDSESSSPKRESMESSGRPRSTSSDGKRLSTGFLSWMSSTMPRKSGRFKQRKPTSVFYD</sequence>
<feature type="region of interest" description="Disordered" evidence="1">
    <location>
        <begin position="83"/>
        <end position="137"/>
    </location>
</feature>
<keyword evidence="3" id="KW-1185">Reference proteome</keyword>
<name>A0A7E4VA73_PANRE</name>
<feature type="domain" description="PDZ" evidence="2">
    <location>
        <begin position="172"/>
        <end position="246"/>
    </location>
</feature>
<dbReference type="GO" id="GO:0005912">
    <property type="term" value="C:adherens junction"/>
    <property type="evidence" value="ECO:0007669"/>
    <property type="project" value="TreeGrafter"/>
</dbReference>
<dbReference type="Pfam" id="PF00595">
    <property type="entry name" value="PDZ"/>
    <property type="match status" value="3"/>
</dbReference>
<feature type="region of interest" description="Disordered" evidence="1">
    <location>
        <begin position="709"/>
        <end position="728"/>
    </location>
</feature>
<organism evidence="3 4">
    <name type="scientific">Panagrellus redivivus</name>
    <name type="common">Microworm</name>
    <dbReference type="NCBI Taxonomy" id="6233"/>
    <lineage>
        <taxon>Eukaryota</taxon>
        <taxon>Metazoa</taxon>
        <taxon>Ecdysozoa</taxon>
        <taxon>Nematoda</taxon>
        <taxon>Chromadorea</taxon>
        <taxon>Rhabditida</taxon>
        <taxon>Tylenchina</taxon>
        <taxon>Panagrolaimomorpha</taxon>
        <taxon>Panagrolaimoidea</taxon>
        <taxon>Panagrolaimidae</taxon>
        <taxon>Panagrellus</taxon>
    </lineage>
</organism>
<dbReference type="SUPFAM" id="SSF50156">
    <property type="entry name" value="PDZ domain-like"/>
    <property type="match status" value="3"/>
</dbReference>
<feature type="region of interest" description="Disordered" evidence="1">
    <location>
        <begin position="736"/>
        <end position="803"/>
    </location>
</feature>
<dbReference type="GO" id="GO:0043296">
    <property type="term" value="C:apical junction complex"/>
    <property type="evidence" value="ECO:0007669"/>
    <property type="project" value="TreeGrafter"/>
</dbReference>
<feature type="compositionally biased region" description="Polar residues" evidence="1">
    <location>
        <begin position="118"/>
        <end position="127"/>
    </location>
</feature>
<dbReference type="GO" id="GO:0035091">
    <property type="term" value="F:phosphatidylinositol binding"/>
    <property type="evidence" value="ECO:0007669"/>
    <property type="project" value="TreeGrafter"/>
</dbReference>
<feature type="region of interest" description="Disordered" evidence="1">
    <location>
        <begin position="663"/>
        <end position="684"/>
    </location>
</feature>
<feature type="compositionally biased region" description="Low complexity" evidence="1">
    <location>
        <begin position="390"/>
        <end position="420"/>
    </location>
</feature>
<accession>A0A7E4VA73</accession>
<dbReference type="GO" id="GO:0016324">
    <property type="term" value="C:apical plasma membrane"/>
    <property type="evidence" value="ECO:0007669"/>
    <property type="project" value="TreeGrafter"/>
</dbReference>
<reference evidence="3" key="1">
    <citation type="journal article" date="2013" name="Genetics">
        <title>The draft genome and transcriptome of Panagrellus redivivus are shaped by the harsh demands of a free-living lifestyle.</title>
        <authorList>
            <person name="Srinivasan J."/>
            <person name="Dillman A.R."/>
            <person name="Macchietto M.G."/>
            <person name="Heikkinen L."/>
            <person name="Lakso M."/>
            <person name="Fracchia K.M."/>
            <person name="Antoshechkin I."/>
            <person name="Mortazavi A."/>
            <person name="Wong G."/>
            <person name="Sternberg P.W."/>
        </authorList>
    </citation>
    <scope>NUCLEOTIDE SEQUENCE [LARGE SCALE GENOMIC DNA]</scope>
    <source>
        <strain evidence="3">MT8872</strain>
    </source>
</reference>
<dbReference type="PROSITE" id="PS50106">
    <property type="entry name" value="PDZ"/>
    <property type="match status" value="3"/>
</dbReference>
<dbReference type="WBParaSite" id="Pan_g18392.t1">
    <property type="protein sequence ID" value="Pan_g18392.t1"/>
    <property type="gene ID" value="Pan_g18392"/>
</dbReference>
<dbReference type="PANTHER" id="PTHR16484:SF17">
    <property type="entry name" value="BAZOOKA, ISOFORM B"/>
    <property type="match status" value="1"/>
</dbReference>
<dbReference type="PANTHER" id="PTHR16484">
    <property type="entry name" value="PARTITIONING DEFECTIVE 3 RELATED"/>
    <property type="match status" value="1"/>
</dbReference>
<feature type="region of interest" description="Disordered" evidence="1">
    <location>
        <begin position="1267"/>
        <end position="1363"/>
    </location>
</feature>
<feature type="compositionally biased region" description="Polar residues" evidence="1">
    <location>
        <begin position="430"/>
        <end position="443"/>
    </location>
</feature>
<dbReference type="GO" id="GO:0045197">
    <property type="term" value="P:establishment or maintenance of epithelial cell apical/basal polarity"/>
    <property type="evidence" value="ECO:0007669"/>
    <property type="project" value="TreeGrafter"/>
</dbReference>
<evidence type="ECO:0000259" key="2">
    <source>
        <dbReference type="PROSITE" id="PS50106"/>
    </source>
</evidence>
<protein>
    <submittedName>
        <fullName evidence="4">PDZ domain-containing protein</fullName>
    </submittedName>
</protein>
<feature type="region of interest" description="Disordered" evidence="1">
    <location>
        <begin position="381"/>
        <end position="444"/>
    </location>
</feature>
<evidence type="ECO:0000256" key="1">
    <source>
        <dbReference type="SAM" id="MobiDB-lite"/>
    </source>
</evidence>
<reference evidence="4" key="2">
    <citation type="submission" date="2020-10" db="UniProtKB">
        <authorList>
            <consortium name="WormBaseParasite"/>
        </authorList>
    </citation>
    <scope>IDENTIFICATION</scope>
</reference>
<feature type="compositionally biased region" description="Polar residues" evidence="1">
    <location>
        <begin position="83"/>
        <end position="107"/>
    </location>
</feature>
<evidence type="ECO:0000313" key="3">
    <source>
        <dbReference type="Proteomes" id="UP000492821"/>
    </source>
</evidence>
<dbReference type="GO" id="GO:0030010">
    <property type="term" value="P:establishment of cell polarity"/>
    <property type="evidence" value="ECO:0007669"/>
    <property type="project" value="TreeGrafter"/>
</dbReference>
<feature type="region of interest" description="Disordered" evidence="1">
    <location>
        <begin position="1213"/>
        <end position="1250"/>
    </location>
</feature>
<feature type="domain" description="PDZ" evidence="2">
    <location>
        <begin position="469"/>
        <end position="529"/>
    </location>
</feature>
<dbReference type="GO" id="GO:0008104">
    <property type="term" value="P:intracellular protein localization"/>
    <property type="evidence" value="ECO:0007669"/>
    <property type="project" value="TreeGrafter"/>
</dbReference>
<dbReference type="SMART" id="SM00228">
    <property type="entry name" value="PDZ"/>
    <property type="match status" value="3"/>
</dbReference>
<feature type="region of interest" description="Disordered" evidence="1">
    <location>
        <begin position="570"/>
        <end position="591"/>
    </location>
</feature>
<feature type="compositionally biased region" description="Low complexity" evidence="1">
    <location>
        <begin position="1121"/>
        <end position="1132"/>
    </location>
</feature>
<dbReference type="InterPro" id="IPR001478">
    <property type="entry name" value="PDZ"/>
</dbReference>
<proteinExistence type="predicted"/>
<feature type="region of interest" description="Disordered" evidence="1">
    <location>
        <begin position="1115"/>
        <end position="1135"/>
    </location>
</feature>
<dbReference type="Proteomes" id="UP000492821">
    <property type="component" value="Unassembled WGS sequence"/>
</dbReference>
<dbReference type="GO" id="GO:0051660">
    <property type="term" value="P:establishment of centrosome localization"/>
    <property type="evidence" value="ECO:0007669"/>
    <property type="project" value="TreeGrafter"/>
</dbReference>
<feature type="compositionally biased region" description="Basic and acidic residues" evidence="1">
    <location>
        <begin position="782"/>
        <end position="803"/>
    </location>
</feature>
<dbReference type="InterPro" id="IPR052213">
    <property type="entry name" value="PAR3"/>
</dbReference>
<dbReference type="Gene3D" id="2.30.42.10">
    <property type="match status" value="3"/>
</dbReference>
<dbReference type="InterPro" id="IPR036034">
    <property type="entry name" value="PDZ_sf"/>
</dbReference>
<dbReference type="GO" id="GO:0007155">
    <property type="term" value="P:cell adhesion"/>
    <property type="evidence" value="ECO:0007669"/>
    <property type="project" value="TreeGrafter"/>
</dbReference>